<keyword evidence="1" id="KW-1133">Transmembrane helix</keyword>
<dbReference type="EMBL" id="FLRC01000033">
    <property type="protein sequence ID" value="SBT26394.1"/>
    <property type="molecule type" value="Genomic_DNA"/>
</dbReference>
<proteinExistence type="predicted"/>
<dbReference type="PIRSF" id="PIRSF018266">
    <property type="entry name" value="FecR"/>
    <property type="match status" value="1"/>
</dbReference>
<protein>
    <submittedName>
        <fullName evidence="4">Fe2+-dicitrate sensor, membrane component</fullName>
    </submittedName>
</protein>
<dbReference type="Proteomes" id="UP000078558">
    <property type="component" value="Chromosome I"/>
</dbReference>
<dbReference type="InterPro" id="IPR006860">
    <property type="entry name" value="FecR"/>
</dbReference>
<keyword evidence="1" id="KW-0812">Transmembrane</keyword>
<evidence type="ECO:0000259" key="2">
    <source>
        <dbReference type="Pfam" id="PF04773"/>
    </source>
</evidence>
<evidence type="ECO:0000259" key="3">
    <source>
        <dbReference type="Pfam" id="PF16220"/>
    </source>
</evidence>
<dbReference type="PANTHER" id="PTHR30273">
    <property type="entry name" value="PERIPLASMIC SIGNAL SENSOR AND SIGMA FACTOR ACTIVATOR FECR-RELATED"/>
    <property type="match status" value="1"/>
</dbReference>
<dbReference type="Pfam" id="PF16220">
    <property type="entry name" value="DUF4880"/>
    <property type="match status" value="1"/>
</dbReference>
<gene>
    <name evidence="4" type="ORF">ODI_04167</name>
    <name evidence="5" type="ORF">ODI_R0369</name>
</gene>
<name>A0A1C3K4L9_9BURK</name>
<evidence type="ECO:0000313" key="5">
    <source>
        <dbReference type="EMBL" id="SOE46602.1"/>
    </source>
</evidence>
<organism evidence="4 6">
    <name type="scientific">Orrella dioscoreae</name>
    <dbReference type="NCBI Taxonomy" id="1851544"/>
    <lineage>
        <taxon>Bacteria</taxon>
        <taxon>Pseudomonadati</taxon>
        <taxon>Pseudomonadota</taxon>
        <taxon>Betaproteobacteria</taxon>
        <taxon>Burkholderiales</taxon>
        <taxon>Alcaligenaceae</taxon>
        <taxon>Orrella</taxon>
    </lineage>
</organism>
<keyword evidence="6" id="KW-1185">Reference proteome</keyword>
<dbReference type="STRING" id="1851544.ODI_04167"/>
<dbReference type="AlphaFoldDB" id="A0A1C3K4L9"/>
<dbReference type="PANTHER" id="PTHR30273:SF2">
    <property type="entry name" value="PROTEIN FECR"/>
    <property type="match status" value="1"/>
</dbReference>
<dbReference type="OrthoDB" id="1100567at2"/>
<evidence type="ECO:0000313" key="6">
    <source>
        <dbReference type="Proteomes" id="UP000078558"/>
    </source>
</evidence>
<dbReference type="GO" id="GO:0016989">
    <property type="term" value="F:sigma factor antagonist activity"/>
    <property type="evidence" value="ECO:0007669"/>
    <property type="project" value="TreeGrafter"/>
</dbReference>
<reference evidence="5 6" key="2">
    <citation type="submission" date="2017-08" db="EMBL/GenBank/DDBJ databases">
        <authorList>
            <person name="de Groot N.N."/>
        </authorList>
    </citation>
    <scope>NUCLEOTIDE SEQUENCE [LARGE SCALE GENOMIC DNA]</scope>
    <source>
        <strain evidence="5">Orrdi1</strain>
    </source>
</reference>
<evidence type="ECO:0000313" key="4">
    <source>
        <dbReference type="EMBL" id="SBT26394.1"/>
    </source>
</evidence>
<evidence type="ECO:0000256" key="1">
    <source>
        <dbReference type="SAM" id="Phobius"/>
    </source>
</evidence>
<feature type="transmembrane region" description="Helical" evidence="1">
    <location>
        <begin position="93"/>
        <end position="116"/>
    </location>
</feature>
<dbReference type="Gene3D" id="2.60.120.1440">
    <property type="match status" value="1"/>
</dbReference>
<reference evidence="4 6" key="1">
    <citation type="submission" date="2016-06" db="EMBL/GenBank/DDBJ databases">
        <authorList>
            <person name="Kjaerup R.B."/>
            <person name="Dalgaard T.S."/>
            <person name="Juul-Madsen H.R."/>
        </authorList>
    </citation>
    <scope>NUCLEOTIDE SEQUENCE [LARGE SCALE GENOMIC DNA]</scope>
    <source>
        <strain evidence="4">Orrdi1</strain>
    </source>
</reference>
<feature type="domain" description="FecR N-terminal" evidence="3">
    <location>
        <begin position="21"/>
        <end position="61"/>
    </location>
</feature>
<dbReference type="InterPro" id="IPR012373">
    <property type="entry name" value="Ferrdict_sens_TM"/>
</dbReference>
<dbReference type="InterPro" id="IPR032623">
    <property type="entry name" value="FecR_N"/>
</dbReference>
<dbReference type="EMBL" id="LT907988">
    <property type="protein sequence ID" value="SOE46602.1"/>
    <property type="molecule type" value="Genomic_DNA"/>
</dbReference>
<sequence>MSGVARRAATHDKEDAQAATEAAVDWMVRLRSGAATAEDRLAFDAWRAQPDHEAAWQRVQAALQPACLAAGNGAAWPAREVARDILLRPRRRVVLKSLVAMGTGAALGGVVANRYLPLSELGADLRTGTAERRHYALQDGSDLALNARSAADVAYTAERREVRLRAGELVASVVADAVRPFVVLTREGGVLALGTRFLVRQEAERTRVAALSHDVEIRTRHGARRVLREGEGAVFDAARIDGFDAAGITGAEWLEGHLLVNQRPLAEVVAELQRYRRGVLRVAPDAGRLLVQGGFPLDDVAASLAGLADTLPIRVRDYGGWLTLIERRV</sequence>
<accession>A0A1C3K4L9</accession>
<feature type="domain" description="FecR protein" evidence="2">
    <location>
        <begin position="124"/>
        <end position="215"/>
    </location>
</feature>
<dbReference type="Pfam" id="PF04773">
    <property type="entry name" value="FecR"/>
    <property type="match status" value="1"/>
</dbReference>
<dbReference type="KEGG" id="odi:ODI_R0369"/>
<keyword evidence="1" id="KW-0472">Membrane</keyword>